<organism evidence="2 3">
    <name type="scientific">Puccinia sorghi</name>
    <dbReference type="NCBI Taxonomy" id="27349"/>
    <lineage>
        <taxon>Eukaryota</taxon>
        <taxon>Fungi</taxon>
        <taxon>Dikarya</taxon>
        <taxon>Basidiomycota</taxon>
        <taxon>Pucciniomycotina</taxon>
        <taxon>Pucciniomycetes</taxon>
        <taxon>Pucciniales</taxon>
        <taxon>Pucciniaceae</taxon>
        <taxon>Puccinia</taxon>
    </lineage>
</organism>
<keyword evidence="1" id="KW-0812">Transmembrane</keyword>
<comment type="caution">
    <text evidence="2">The sequence shown here is derived from an EMBL/GenBank/DDBJ whole genome shotgun (WGS) entry which is preliminary data.</text>
</comment>
<feature type="transmembrane region" description="Helical" evidence="1">
    <location>
        <begin position="414"/>
        <end position="434"/>
    </location>
</feature>
<evidence type="ECO:0000313" key="3">
    <source>
        <dbReference type="Proteomes" id="UP000037035"/>
    </source>
</evidence>
<dbReference type="VEuPathDB" id="FungiDB:VP01_2278g1"/>
<proteinExistence type="predicted"/>
<keyword evidence="1" id="KW-1133">Transmembrane helix</keyword>
<feature type="transmembrane region" description="Helical" evidence="1">
    <location>
        <begin position="371"/>
        <end position="393"/>
    </location>
</feature>
<dbReference type="AlphaFoldDB" id="A0A0L6VA21"/>
<evidence type="ECO:0000313" key="2">
    <source>
        <dbReference type="EMBL" id="KNZ56960.1"/>
    </source>
</evidence>
<protein>
    <submittedName>
        <fullName evidence="2">Uncharacterized protein</fullName>
    </submittedName>
</protein>
<name>A0A0L6VA21_9BASI</name>
<dbReference type="Proteomes" id="UP000037035">
    <property type="component" value="Unassembled WGS sequence"/>
</dbReference>
<feature type="transmembrane region" description="Helical" evidence="1">
    <location>
        <begin position="716"/>
        <end position="739"/>
    </location>
</feature>
<sequence length="833" mass="96326">MLDVRNIVGVTRDPHLRTENRFRNPPGPELRLPLGHRSKVGKSKWKPYLAQERDKPYQARRRKGEMRLNTTLDYLMCDILVKSTRGLHMNQPSFSERIYKNAKIALNAVILWIGGPGIELQVFKACLLSYLTIFEKLDLSSILKTEKRELMECHHLDHLCQIHLVMGYQPTTFSSIFGLVLWYIPIRIYSHFWEYTNATNSRILSQKETGFSEIDFFHFKASRIDHFFHFVKRLILHPKHMRFRTPDQLDSNLEMRSDQASKKNYSDPLCAAQNQAQIPSLIAGIMIYDNSRKGNPCKKGLGGWDGDLKNLLRRKEERYNSLYWISLKLKWAGEKLQEGKNSFKAVLKPLGQTHGAVCTLDLIVALLPCGMSHAVACHPMCLVTLNGFLLFLLSLMEQFRFQGSLVLFKLRYFYTLKFLIQMGFTHLLVISLMIKEVTLNVELIGAVIFDDLLHQTQFFHADIFIQTLMLIISILYIFGRQNLQMICTFHCRIGGDSMAGKQLHCKKHVLAASRVHWRTCMVTRKPAQHGIINSQHASKMDNQSKGYLREKYPRLIGCPFSAYQFSKVKNIRKAGLKPSKILRVMYTTKEEGKSLLATKNTIYVAKKWVKTESPQDLTKTSIIPSKDSLLFTTQNSSIVNLITLDLQEHHHKIKSLFHQKKVTSFQTIKRICASCHRKIFNYALWFAQSFYQTILLDSKEKFIQAQILQTEIPPQLFSQEVALVGNLLLFWFVFLLNLFPSHHSDFFSDLLLDMSPLEDSQTSHNQEQIAKIQISLQSMIPLSLAIHLDLNMFKPRSPSCKRKNRRRLKKSLSISLEKSSLPLKPLFSSKRFI</sequence>
<accession>A0A0L6VA21</accession>
<feature type="transmembrane region" description="Helical" evidence="1">
    <location>
        <begin position="458"/>
        <end position="478"/>
    </location>
</feature>
<keyword evidence="1" id="KW-0472">Membrane</keyword>
<feature type="transmembrane region" description="Helical" evidence="1">
    <location>
        <begin position="679"/>
        <end position="696"/>
    </location>
</feature>
<keyword evidence="3" id="KW-1185">Reference proteome</keyword>
<dbReference type="EMBL" id="LAVV01007145">
    <property type="protein sequence ID" value="KNZ56960.1"/>
    <property type="molecule type" value="Genomic_DNA"/>
</dbReference>
<reference evidence="2 3" key="1">
    <citation type="submission" date="2015-08" db="EMBL/GenBank/DDBJ databases">
        <title>Next Generation Sequencing and Analysis of the Genome of Puccinia sorghi L Schw, the Causal Agent of Maize Common Rust.</title>
        <authorList>
            <person name="Rochi L."/>
            <person name="Burguener G."/>
            <person name="Darino M."/>
            <person name="Turjanski A."/>
            <person name="Kreff E."/>
            <person name="Dieguez M.J."/>
            <person name="Sacco F."/>
        </authorList>
    </citation>
    <scope>NUCLEOTIDE SEQUENCE [LARGE SCALE GENOMIC DNA]</scope>
    <source>
        <strain evidence="2 3">RO10H11247</strain>
    </source>
</reference>
<gene>
    <name evidence="2" type="ORF">VP01_2278g1</name>
</gene>
<evidence type="ECO:0000256" key="1">
    <source>
        <dbReference type="SAM" id="Phobius"/>
    </source>
</evidence>